<feature type="region of interest" description="Disordered" evidence="1">
    <location>
        <begin position="1"/>
        <end position="382"/>
    </location>
</feature>
<evidence type="ECO:0000313" key="2">
    <source>
        <dbReference type="EMBL" id="CAA9251477.1"/>
    </source>
</evidence>
<protein>
    <submittedName>
        <fullName evidence="2">Enoyl-[acyl-carrier-protein] reductase [FMN]</fullName>
        <ecNumber evidence="2">1.3.1.9</ecNumber>
    </submittedName>
</protein>
<feature type="compositionally biased region" description="Basic and acidic residues" evidence="1">
    <location>
        <begin position="207"/>
        <end position="216"/>
    </location>
</feature>
<dbReference type="EC" id="1.3.1.9" evidence="2"/>
<gene>
    <name evidence="2" type="ORF">AVDCRST_MAG20-2288</name>
</gene>
<feature type="compositionally biased region" description="Basic residues" evidence="1">
    <location>
        <begin position="171"/>
        <end position="192"/>
    </location>
</feature>
<feature type="compositionally biased region" description="Basic residues" evidence="1">
    <location>
        <begin position="56"/>
        <end position="87"/>
    </location>
</feature>
<sequence>EDRHHRDVRDRRAHPRLLPLPGRRRCGDEGGRDGGPRRRRPHPRAARDRPRLDRGRGRRAALRRRPHRPRPLRRLRRRRSHTGRRPPAHPAPARGVPRGHPPALRGARAAGRRRPRPSGQRDRQRLRRNVLGPAGRPPARDRARPPQRARGQRPRPAAAPHDRAGQGAGPSHRRTRRCRPARRAPRQRRGRRDRGPGLRGGRPHRRDRLDGPDPRDRRRRRRHPRARRRGDRAGAPDGRRHGPRRTGGVVRVRVAHDRRGGDPAGGEGQVPGRQLGGHRPIPLAHGQARPPAEERLDRGVGGPGHADAPRHAGPAGAGRHRPPEDRPGREPPGLGGGEAGQLLRRPDRGDDERDQAGRQGRLRDDRGAHRCHPAPQRPARGL</sequence>
<proteinExistence type="predicted"/>
<dbReference type="EMBL" id="CADCSY010000102">
    <property type="protein sequence ID" value="CAA9251477.1"/>
    <property type="molecule type" value="Genomic_DNA"/>
</dbReference>
<feature type="compositionally biased region" description="Basic and acidic residues" evidence="1">
    <location>
        <begin position="1"/>
        <end position="10"/>
    </location>
</feature>
<feature type="compositionally biased region" description="Basic and acidic residues" evidence="1">
    <location>
        <begin position="25"/>
        <end position="36"/>
    </location>
</feature>
<feature type="compositionally biased region" description="Basic and acidic residues" evidence="1">
    <location>
        <begin position="344"/>
        <end position="368"/>
    </location>
</feature>
<dbReference type="GO" id="GO:0004318">
    <property type="term" value="F:enoyl-[acyl-carrier-protein] reductase (NADH) activity"/>
    <property type="evidence" value="ECO:0007669"/>
    <property type="project" value="UniProtKB-EC"/>
</dbReference>
<organism evidence="2">
    <name type="scientific">uncultured Acidimicrobiales bacterium</name>
    <dbReference type="NCBI Taxonomy" id="310071"/>
    <lineage>
        <taxon>Bacteria</taxon>
        <taxon>Bacillati</taxon>
        <taxon>Actinomycetota</taxon>
        <taxon>Acidimicrobiia</taxon>
        <taxon>Acidimicrobiales</taxon>
        <taxon>environmental samples</taxon>
    </lineage>
</organism>
<accession>A0A6J4IGI9</accession>
<evidence type="ECO:0000256" key="1">
    <source>
        <dbReference type="SAM" id="MobiDB-lite"/>
    </source>
</evidence>
<feature type="compositionally biased region" description="Low complexity" evidence="1">
    <location>
        <begin position="91"/>
        <end position="109"/>
    </location>
</feature>
<keyword evidence="2" id="KW-0560">Oxidoreductase</keyword>
<dbReference type="AlphaFoldDB" id="A0A6J4IGI9"/>
<reference evidence="2" key="1">
    <citation type="submission" date="2020-02" db="EMBL/GenBank/DDBJ databases">
        <authorList>
            <person name="Meier V. D."/>
        </authorList>
    </citation>
    <scope>NUCLEOTIDE SEQUENCE</scope>
    <source>
        <strain evidence="2">AVDCRST_MAG20</strain>
    </source>
</reference>
<feature type="compositionally biased region" description="Basic residues" evidence="1">
    <location>
        <begin position="217"/>
        <end position="230"/>
    </location>
</feature>
<name>A0A6J4IGI9_9ACTN</name>
<feature type="non-terminal residue" evidence="2">
    <location>
        <position position="1"/>
    </location>
</feature>
<feature type="compositionally biased region" description="Basic and acidic residues" evidence="1">
    <location>
        <begin position="45"/>
        <end position="55"/>
    </location>
</feature>
<feature type="non-terminal residue" evidence="2">
    <location>
        <position position="382"/>
    </location>
</feature>
<feature type="compositionally biased region" description="Basic and acidic residues" evidence="1">
    <location>
        <begin position="231"/>
        <end position="240"/>
    </location>
</feature>